<name>A0A143CB13_9ACTN</name>
<dbReference type="InterPro" id="IPR047763">
    <property type="entry name" value="PG_bind_dom_phiBT1-type"/>
</dbReference>
<sequence length="138" mass="15653">MEFYTVKRGDNLTKIASMFHVTLDRILEWNPQIENPDILFPGQKIRVSAPDMHGEYEPFPGADFFQSSVTSPVIEAMGYRLIEEGCSAYAGGPDSQWSEADRKSYSKWQHKLGFSGHDADGTPGRRSWDRLHVPAVYE</sequence>
<keyword evidence="3" id="KW-1185">Reference proteome</keyword>
<protein>
    <recommendedName>
        <fullName evidence="1">LysM domain-containing protein</fullName>
    </recommendedName>
</protein>
<proteinExistence type="predicted"/>
<feature type="domain" description="LysM" evidence="1">
    <location>
        <begin position="2"/>
        <end position="47"/>
    </location>
</feature>
<evidence type="ECO:0000313" key="3">
    <source>
        <dbReference type="Proteomes" id="UP000076096"/>
    </source>
</evidence>
<dbReference type="KEGG" id="stsi:A4E84_34380"/>
<dbReference type="NCBIfam" id="NF038080">
    <property type="entry name" value="PG_bind_siph"/>
    <property type="match status" value="1"/>
</dbReference>
<gene>
    <name evidence="2" type="ORF">A4E84_34380</name>
</gene>
<dbReference type="SMART" id="SM00257">
    <property type="entry name" value="LysM"/>
    <property type="match status" value="1"/>
</dbReference>
<dbReference type="PROSITE" id="PS51782">
    <property type="entry name" value="LYSM"/>
    <property type="match status" value="1"/>
</dbReference>
<dbReference type="Gene3D" id="3.10.350.10">
    <property type="entry name" value="LysM domain"/>
    <property type="match status" value="1"/>
</dbReference>
<dbReference type="EMBL" id="CP015098">
    <property type="protein sequence ID" value="AMW14135.1"/>
    <property type="molecule type" value="Genomic_DNA"/>
</dbReference>
<dbReference type="AlphaFoldDB" id="A0A143CB13"/>
<evidence type="ECO:0000313" key="2">
    <source>
        <dbReference type="EMBL" id="AMW14135.1"/>
    </source>
</evidence>
<dbReference type="Proteomes" id="UP000076096">
    <property type="component" value="Chromosome"/>
</dbReference>
<dbReference type="Pfam" id="PF01476">
    <property type="entry name" value="LysM"/>
    <property type="match status" value="1"/>
</dbReference>
<dbReference type="STRING" id="1783515.A4E84_34380"/>
<evidence type="ECO:0000259" key="1">
    <source>
        <dbReference type="PROSITE" id="PS51782"/>
    </source>
</evidence>
<dbReference type="SUPFAM" id="SSF54106">
    <property type="entry name" value="LysM domain"/>
    <property type="match status" value="1"/>
</dbReference>
<accession>A0A143CB13</accession>
<reference evidence="3" key="1">
    <citation type="submission" date="2016-04" db="EMBL/GenBank/DDBJ databases">
        <authorList>
            <person name="Zhang B."/>
        </authorList>
    </citation>
    <scope>NUCLEOTIDE SEQUENCE [LARGE SCALE GENOMIC DNA]</scope>
    <source>
        <strain evidence="3">S10</strain>
    </source>
</reference>
<organism evidence="2 3">
    <name type="scientific">Streptomyces qaidamensis</name>
    <dbReference type="NCBI Taxonomy" id="1783515"/>
    <lineage>
        <taxon>Bacteria</taxon>
        <taxon>Bacillati</taxon>
        <taxon>Actinomycetota</taxon>
        <taxon>Actinomycetes</taxon>
        <taxon>Kitasatosporales</taxon>
        <taxon>Streptomycetaceae</taxon>
        <taxon>Streptomyces</taxon>
        <taxon>Streptomyces aurantiacus group</taxon>
    </lineage>
</organism>
<dbReference type="InterPro" id="IPR018392">
    <property type="entry name" value="LysM"/>
</dbReference>
<dbReference type="InterPro" id="IPR036779">
    <property type="entry name" value="LysM_dom_sf"/>
</dbReference>
<dbReference type="CDD" id="cd00118">
    <property type="entry name" value="LysM"/>
    <property type="match status" value="1"/>
</dbReference>